<keyword evidence="2" id="KW-0812">Transmembrane</keyword>
<evidence type="ECO:0008006" key="5">
    <source>
        <dbReference type="Google" id="ProtNLM"/>
    </source>
</evidence>
<dbReference type="InterPro" id="IPR007612">
    <property type="entry name" value="LOR"/>
</dbReference>
<evidence type="ECO:0000313" key="3">
    <source>
        <dbReference type="EMBL" id="KAD3067606.1"/>
    </source>
</evidence>
<keyword evidence="2" id="KW-0472">Membrane</keyword>
<name>A0A5N6M203_9ASTR</name>
<dbReference type="SUPFAM" id="SSF54518">
    <property type="entry name" value="Tubby C-terminal domain-like"/>
    <property type="match status" value="1"/>
</dbReference>
<dbReference type="AlphaFoldDB" id="A0A5N6M203"/>
<dbReference type="EMBL" id="SZYD01000017">
    <property type="protein sequence ID" value="KAD3067606.1"/>
    <property type="molecule type" value="Genomic_DNA"/>
</dbReference>
<dbReference type="Proteomes" id="UP000326396">
    <property type="component" value="Linkage Group LG7"/>
</dbReference>
<accession>A0A5N6M203</accession>
<evidence type="ECO:0000256" key="2">
    <source>
        <dbReference type="SAM" id="Phobius"/>
    </source>
</evidence>
<gene>
    <name evidence="3" type="ORF">E3N88_35486</name>
</gene>
<comment type="similarity">
    <text evidence="1">Belongs to the LOR family.</text>
</comment>
<dbReference type="InterPro" id="IPR025659">
    <property type="entry name" value="Tubby-like_C"/>
</dbReference>
<dbReference type="OrthoDB" id="1717754at2759"/>
<evidence type="ECO:0000256" key="1">
    <source>
        <dbReference type="ARBA" id="ARBA00005437"/>
    </source>
</evidence>
<comment type="caution">
    <text evidence="3">The sequence shown here is derived from an EMBL/GenBank/DDBJ whole genome shotgun (WGS) entry which is preliminary data.</text>
</comment>
<dbReference type="PANTHER" id="PTHR31087:SF122">
    <property type="entry name" value="TUBBY-LIKE PROTEIN"/>
    <property type="match status" value="1"/>
</dbReference>
<keyword evidence="2" id="KW-1133">Transmembrane helix</keyword>
<dbReference type="Gene3D" id="2.40.160.200">
    <property type="entry name" value="LURP1-related"/>
    <property type="match status" value="1"/>
</dbReference>
<organism evidence="3 4">
    <name type="scientific">Mikania micrantha</name>
    <name type="common">bitter vine</name>
    <dbReference type="NCBI Taxonomy" id="192012"/>
    <lineage>
        <taxon>Eukaryota</taxon>
        <taxon>Viridiplantae</taxon>
        <taxon>Streptophyta</taxon>
        <taxon>Embryophyta</taxon>
        <taxon>Tracheophyta</taxon>
        <taxon>Spermatophyta</taxon>
        <taxon>Magnoliopsida</taxon>
        <taxon>eudicotyledons</taxon>
        <taxon>Gunneridae</taxon>
        <taxon>Pentapetalae</taxon>
        <taxon>asterids</taxon>
        <taxon>campanulids</taxon>
        <taxon>Asterales</taxon>
        <taxon>Asteraceae</taxon>
        <taxon>Asteroideae</taxon>
        <taxon>Heliantheae alliance</taxon>
        <taxon>Eupatorieae</taxon>
        <taxon>Mikania</taxon>
    </lineage>
</organism>
<evidence type="ECO:0000313" key="4">
    <source>
        <dbReference type="Proteomes" id="UP000326396"/>
    </source>
</evidence>
<reference evidence="3 4" key="1">
    <citation type="submission" date="2019-05" db="EMBL/GenBank/DDBJ databases">
        <title>Mikania micrantha, genome provides insights into the molecular mechanism of rapid growth.</title>
        <authorList>
            <person name="Liu B."/>
        </authorList>
    </citation>
    <scope>NUCLEOTIDE SEQUENCE [LARGE SCALE GENOMIC DNA]</scope>
    <source>
        <strain evidence="3">NLD-2019</strain>
        <tissue evidence="3">Leaf</tissue>
    </source>
</reference>
<dbReference type="InterPro" id="IPR038595">
    <property type="entry name" value="LOR_sf"/>
</dbReference>
<dbReference type="Pfam" id="PF04525">
    <property type="entry name" value="LOR"/>
    <property type="match status" value="1"/>
</dbReference>
<protein>
    <recommendedName>
        <fullName evidence="5">Tubby C-terminal domain-containing protein</fullName>
    </recommendedName>
</protein>
<proteinExistence type="inferred from homology"/>
<dbReference type="PANTHER" id="PTHR31087">
    <property type="match status" value="1"/>
</dbReference>
<feature type="transmembrane region" description="Helical" evidence="2">
    <location>
        <begin position="87"/>
        <end position="109"/>
    </location>
</feature>
<keyword evidence="4" id="KW-1185">Reference proteome</keyword>
<sequence>MSVHDRWNVYKGESNNGQDIIFSIASNHMIQFKTHLKVFLANKTSGGDECDFTIKGKWSKKNCKIYMGNSSTVIAQMDKMNANKDKFMVTINPMVDYAFVVSLIAIVHAMEIQSTKTRNGIAGEIVGQGAAAAVGVILLP</sequence>
<feature type="transmembrane region" description="Helical" evidence="2">
    <location>
        <begin position="121"/>
        <end position="139"/>
    </location>
</feature>